<sequence>MCDAVPDVPSRRDAVGVVRVTTTDAPALPLVEDAAETLRESPTVVDAAIIHEDKRCGGRRTLRLVLERDVVRVPPGVLKELYDHDLGVADVTPQGGFLTVLAT</sequence>
<evidence type="ECO:0000313" key="1">
    <source>
        <dbReference type="EMBL" id="UBF23485.1"/>
    </source>
</evidence>
<accession>A0AAE9BYD4</accession>
<evidence type="ECO:0000313" key="2">
    <source>
        <dbReference type="Proteomes" id="UP000827176"/>
    </source>
</evidence>
<proteinExistence type="predicted"/>
<gene>
    <name evidence="1" type="ORF">HRTV-28_gp47</name>
</gene>
<dbReference type="Proteomes" id="UP000827176">
    <property type="component" value="Segment"/>
</dbReference>
<name>A0AAE9BYD4_9CAUD</name>
<protein>
    <submittedName>
        <fullName evidence="1">Uncharacterized protein</fullName>
    </submittedName>
</protein>
<keyword evidence="2" id="KW-1185">Reference proteome</keyword>
<organism evidence="1 2">
    <name type="scientific">Halorubrum tailed virus 28</name>
    <dbReference type="NCBI Taxonomy" id="2878009"/>
    <lineage>
        <taxon>Viruses</taxon>
        <taxon>Duplodnaviria</taxon>
        <taxon>Heunggongvirae</taxon>
        <taxon>Uroviricota</taxon>
        <taxon>Caudoviricetes</taxon>
        <taxon>Suolaviridae</taxon>
        <taxon>Pormufvirus</taxon>
        <taxon>Pormufvirus salinum</taxon>
        <taxon>Pormufvirus HRTV28</taxon>
    </lineage>
</organism>
<dbReference type="EMBL" id="MZ334528">
    <property type="protein sequence ID" value="UBF23485.1"/>
    <property type="molecule type" value="Genomic_DNA"/>
</dbReference>
<reference evidence="1" key="1">
    <citation type="submission" date="2021-05" db="EMBL/GenBank/DDBJ databases">
        <title>Diversity, taxonomy and evolution of archaeal viruses of the class Caudoviricetes.</title>
        <authorList>
            <person name="Liu Y."/>
            <person name="Demina T.A."/>
            <person name="Roux S."/>
            <person name="Aiewsakun P."/>
            <person name="Kazlauskas D."/>
            <person name="Simmonds P."/>
            <person name="Prangishvili D."/>
            <person name="Oksanen H.M."/>
            <person name="Krupovic M."/>
        </authorList>
    </citation>
    <scope>NUCLEOTIDE SEQUENCE</scope>
    <source>
        <strain evidence="1">HRTV-28/28</strain>
    </source>
</reference>